<reference evidence="3" key="1">
    <citation type="journal article" date="2019" name="Int. J. Syst. Evol. Microbiol.">
        <title>The Global Catalogue of Microorganisms (GCM) 10K type strain sequencing project: providing services to taxonomists for standard genome sequencing and annotation.</title>
        <authorList>
            <consortium name="The Broad Institute Genomics Platform"/>
            <consortium name="The Broad Institute Genome Sequencing Center for Infectious Disease"/>
            <person name="Wu L."/>
            <person name="Ma J."/>
        </authorList>
    </citation>
    <scope>NUCLEOTIDE SEQUENCE [LARGE SCALE GENOMIC DNA]</scope>
    <source>
        <strain evidence="3">KCTC 52416</strain>
    </source>
</reference>
<dbReference type="RefSeq" id="WP_379025980.1">
    <property type="nucleotide sequence ID" value="NZ_JBHRTA010000061.1"/>
</dbReference>
<dbReference type="Pfam" id="PF15418">
    <property type="entry name" value="DUF4625"/>
    <property type="match status" value="1"/>
</dbReference>
<dbReference type="Proteomes" id="UP001595526">
    <property type="component" value="Unassembled WGS sequence"/>
</dbReference>
<evidence type="ECO:0000313" key="2">
    <source>
        <dbReference type="EMBL" id="MFC3199904.1"/>
    </source>
</evidence>
<proteinExistence type="predicted"/>
<dbReference type="EMBL" id="JBHRTA010000061">
    <property type="protein sequence ID" value="MFC3199904.1"/>
    <property type="molecule type" value="Genomic_DNA"/>
</dbReference>
<protein>
    <submittedName>
        <fullName evidence="2">DUF4625 domain-containing protein</fullName>
    </submittedName>
</protein>
<accession>A0ABV7JT12</accession>
<feature type="chain" id="PRO_5045691279" evidence="1">
    <location>
        <begin position="28"/>
        <end position="318"/>
    </location>
</feature>
<evidence type="ECO:0000313" key="3">
    <source>
        <dbReference type="Proteomes" id="UP001595526"/>
    </source>
</evidence>
<feature type="signal peptide" evidence="1">
    <location>
        <begin position="1"/>
        <end position="27"/>
    </location>
</feature>
<keyword evidence="1" id="KW-0732">Signal</keyword>
<organism evidence="2 3">
    <name type="scientific">Parapedobacter deserti</name>
    <dbReference type="NCBI Taxonomy" id="1912957"/>
    <lineage>
        <taxon>Bacteria</taxon>
        <taxon>Pseudomonadati</taxon>
        <taxon>Bacteroidota</taxon>
        <taxon>Sphingobacteriia</taxon>
        <taxon>Sphingobacteriales</taxon>
        <taxon>Sphingobacteriaceae</taxon>
        <taxon>Parapedobacter</taxon>
    </lineage>
</organism>
<name>A0ABV7JT12_9SPHI</name>
<sequence>MKRNMTNKMKYLALGFMACAAMVSCNKDDDPVPSKPTIENLEIGSGNNGIGMIGRDFHLNMDIIAGELIETVAVQLRQRSDEEYAHEWSHEITWEEYRGVKNANVHKHFDIPGDAAEGLYDFVIIVNDKNGTTLEEAKEIKLIDPSKLPVDPTMSVFNLRRKVGDGDFERIYSMLEGFVDPTNNTFHKGDHLEGLASVSNLRDNGSLYLLLIKKSMGHKPETVDDIDFSKAIVCDALVHENIKERRSVSNFLLLTEWGERERPEFMIGATEDNNIPAPSPIDGDKAWENGAYYFGVVYTNSTHNLSTHYYVELTINGF</sequence>
<evidence type="ECO:0000256" key="1">
    <source>
        <dbReference type="SAM" id="SignalP"/>
    </source>
</evidence>
<dbReference type="PROSITE" id="PS51257">
    <property type="entry name" value="PROKAR_LIPOPROTEIN"/>
    <property type="match status" value="1"/>
</dbReference>
<keyword evidence="3" id="KW-1185">Reference proteome</keyword>
<dbReference type="InterPro" id="IPR027829">
    <property type="entry name" value="DUF4625"/>
</dbReference>
<gene>
    <name evidence="2" type="ORF">ACFOET_19955</name>
</gene>
<comment type="caution">
    <text evidence="2">The sequence shown here is derived from an EMBL/GenBank/DDBJ whole genome shotgun (WGS) entry which is preliminary data.</text>
</comment>